<evidence type="ECO:0000313" key="2">
    <source>
        <dbReference type="Proteomes" id="UP000784700"/>
    </source>
</evidence>
<organism evidence="1 2">
    <name type="scientific">Apilactobacillus micheneri</name>
    <dbReference type="NCBI Taxonomy" id="1899430"/>
    <lineage>
        <taxon>Bacteria</taxon>
        <taxon>Bacillati</taxon>
        <taxon>Bacillota</taxon>
        <taxon>Bacilli</taxon>
        <taxon>Lactobacillales</taxon>
        <taxon>Lactobacillaceae</taxon>
        <taxon>Apilactobacillus</taxon>
    </lineage>
</organism>
<dbReference type="EMBL" id="QUBG01000003">
    <property type="protein sequence ID" value="TPR44142.1"/>
    <property type="molecule type" value="Genomic_DNA"/>
</dbReference>
<protein>
    <submittedName>
        <fullName evidence="1">Uncharacterized protein</fullName>
    </submittedName>
</protein>
<dbReference type="AlphaFoldDB" id="A0A9Q8IM05"/>
<sequence>MKKLLIDKYTFYYEKTMIYFYDQRYHNLLFIKRINDDSAKINEYDDPQIIINFADDGIEFHPNWNIKIKNISKFEYVLTPE</sequence>
<accession>A0A9Q8IM05</accession>
<dbReference type="RefSeq" id="WP_140934421.1">
    <property type="nucleotide sequence ID" value="NZ_QUBF01000003.1"/>
</dbReference>
<reference evidence="1" key="1">
    <citation type="submission" date="2018-08" db="EMBL/GenBank/DDBJ databases">
        <title>Comparative genomics of wild bee and flower associated Lactobacillus reveals potential adaptation to the bee host.</title>
        <authorList>
            <person name="Vuong H.Q."/>
            <person name="Mcfrederick Q.S."/>
        </authorList>
    </citation>
    <scope>NUCLEOTIDE SEQUENCE</scope>
    <source>
        <strain evidence="1">HV_63</strain>
    </source>
</reference>
<name>A0A9Q8IM05_9LACO</name>
<gene>
    <name evidence="1" type="ORF">DY130_03640</name>
</gene>
<comment type="caution">
    <text evidence="1">The sequence shown here is derived from an EMBL/GenBank/DDBJ whole genome shotgun (WGS) entry which is preliminary data.</text>
</comment>
<dbReference type="GeneID" id="58108352"/>
<proteinExistence type="predicted"/>
<evidence type="ECO:0000313" key="1">
    <source>
        <dbReference type="EMBL" id="TPR44142.1"/>
    </source>
</evidence>
<dbReference type="Proteomes" id="UP000784700">
    <property type="component" value="Unassembled WGS sequence"/>
</dbReference>